<dbReference type="EMBL" id="CALZ01000018">
    <property type="protein sequence ID" value="CCK82876.1"/>
    <property type="molecule type" value="Genomic_DNA"/>
</dbReference>
<dbReference type="GO" id="GO:0006265">
    <property type="term" value="P:DNA topological change"/>
    <property type="evidence" value="ECO:0007669"/>
    <property type="project" value="UniProtKB-UniRule"/>
</dbReference>
<dbReference type="InterPro" id="IPR001241">
    <property type="entry name" value="Topo_IIA"/>
</dbReference>
<dbReference type="Pfam" id="PF00204">
    <property type="entry name" value="DNA_gyraseB"/>
    <property type="match status" value="1"/>
</dbReference>
<dbReference type="SUPFAM" id="SSF54211">
    <property type="entry name" value="Ribosomal protein S5 domain 2-like"/>
    <property type="match status" value="1"/>
</dbReference>
<dbReference type="OrthoDB" id="9802808at2"/>
<dbReference type="FunFam" id="3.30.565.10:FF:000002">
    <property type="entry name" value="DNA gyrase subunit B"/>
    <property type="match status" value="1"/>
</dbReference>
<dbReference type="InterPro" id="IPR020568">
    <property type="entry name" value="Ribosomal_Su5_D2-typ_SF"/>
</dbReference>
<comment type="function">
    <text evidence="11">A type II topoisomerase that negatively supercoils closed circular double-stranded (ds) DNA in an ATP-dependent manner to modulate DNA topology and maintain chromosomes in an underwound state. Negative supercoiling favors strand separation, and DNA replication, transcription, recombination and repair, all of which involve strand separation. Also able to catalyze the interconversion of other topological isomers of dsDNA rings, including catenanes and knotted rings. Type II topoisomerases break and join 2 DNA strands simultaneously in an ATP-dependent manner.</text>
</comment>
<comment type="miscellaneous">
    <text evidence="11">Few gyrases are as efficient as E.coli at forming negative supercoils. Not all organisms have 2 type II topoisomerases; in organisms with a single type II topoisomerase this enzyme also has to decatenate newly replicated chromosomes.</text>
</comment>
<dbReference type="InterPro" id="IPR002288">
    <property type="entry name" value="DNA_gyrase_B_C"/>
</dbReference>
<gene>
    <name evidence="11" type="primary">gyrB</name>
    <name evidence="13" type="ORF">BN146_01065</name>
</gene>
<dbReference type="InterPro" id="IPR000565">
    <property type="entry name" value="Topo_IIA_B"/>
</dbReference>
<evidence type="ECO:0000256" key="4">
    <source>
        <dbReference type="ARBA" id="ARBA00022741"/>
    </source>
</evidence>
<feature type="domain" description="Toprim" evidence="12">
    <location>
        <begin position="437"/>
        <end position="551"/>
    </location>
</feature>
<evidence type="ECO:0000256" key="11">
    <source>
        <dbReference type="HAMAP-Rule" id="MF_01898"/>
    </source>
</evidence>
<comment type="subcellular location">
    <subcellularLocation>
        <location evidence="11">Cytoplasm</location>
    </subcellularLocation>
</comment>
<dbReference type="SUPFAM" id="SSF55874">
    <property type="entry name" value="ATPase domain of HSP90 chaperone/DNA topoisomerase II/histidine kinase"/>
    <property type="match status" value="1"/>
</dbReference>
<feature type="binding site" evidence="11">
    <location>
        <position position="518"/>
    </location>
    <ligand>
        <name>Mg(2+)</name>
        <dbReference type="ChEBI" id="CHEBI:18420"/>
        <label>2</label>
    </ligand>
</feature>
<dbReference type="EC" id="5.6.2.2" evidence="11"/>
<dbReference type="InterPro" id="IPR013506">
    <property type="entry name" value="Topo_IIA_bsu_dom2"/>
</dbReference>
<keyword evidence="5 11" id="KW-0067">ATP-binding</keyword>
<keyword evidence="8" id="KW-0238">DNA-binding</keyword>
<dbReference type="InterPro" id="IPR036890">
    <property type="entry name" value="HATPase_C_sf"/>
</dbReference>
<dbReference type="GO" id="GO:0046872">
    <property type="term" value="F:metal ion binding"/>
    <property type="evidence" value="ECO:0007669"/>
    <property type="project" value="UniProtKB-KW"/>
</dbReference>
<dbReference type="GO" id="GO:0005694">
    <property type="term" value="C:chromosome"/>
    <property type="evidence" value="ECO:0007669"/>
    <property type="project" value="InterPro"/>
</dbReference>
<dbReference type="GO" id="GO:0006261">
    <property type="term" value="P:DNA-templated DNA replication"/>
    <property type="evidence" value="ECO:0007669"/>
    <property type="project" value="UniProtKB-UniRule"/>
</dbReference>
<dbReference type="InterPro" id="IPR011557">
    <property type="entry name" value="GyrB"/>
</dbReference>
<dbReference type="PROSITE" id="PS50880">
    <property type="entry name" value="TOPRIM"/>
    <property type="match status" value="1"/>
</dbReference>
<dbReference type="InterPro" id="IPR034160">
    <property type="entry name" value="TOPRIM_GyrB"/>
</dbReference>
<proteinExistence type="inferred from homology"/>
<evidence type="ECO:0000256" key="7">
    <source>
        <dbReference type="ARBA" id="ARBA00023029"/>
    </source>
</evidence>
<keyword evidence="4 11" id="KW-0547">Nucleotide-binding</keyword>
<dbReference type="Gene3D" id="3.30.230.10">
    <property type="match status" value="1"/>
</dbReference>
<keyword evidence="3 11" id="KW-0479">Metal-binding</keyword>
<evidence type="ECO:0000256" key="3">
    <source>
        <dbReference type="ARBA" id="ARBA00022723"/>
    </source>
</evidence>
<organism evidence="13 14">
    <name type="scientific">Lactobacillus equicursoris 66c</name>
    <dbReference type="NCBI Taxonomy" id="872326"/>
    <lineage>
        <taxon>Bacteria</taxon>
        <taxon>Bacillati</taxon>
        <taxon>Bacillota</taxon>
        <taxon>Bacilli</taxon>
        <taxon>Lactobacillales</taxon>
        <taxon>Lactobacillaceae</taxon>
        <taxon>Lactobacillus</taxon>
    </lineage>
</organism>
<dbReference type="SMART" id="SM00433">
    <property type="entry name" value="TOP2c"/>
    <property type="match status" value="1"/>
</dbReference>
<evidence type="ECO:0000256" key="1">
    <source>
        <dbReference type="ARBA" id="ARBA00000185"/>
    </source>
</evidence>
<dbReference type="CDD" id="cd16928">
    <property type="entry name" value="HATPase_GyrB-like"/>
    <property type="match status" value="1"/>
</dbReference>
<feature type="site" description="Interaction with DNA" evidence="11">
    <location>
        <position position="471"/>
    </location>
</feature>
<comment type="cofactor">
    <cofactor evidence="11">
        <name>Mg(2+)</name>
        <dbReference type="ChEBI" id="CHEBI:18420"/>
    </cofactor>
    <cofactor evidence="11">
        <name>Mn(2+)</name>
        <dbReference type="ChEBI" id="CHEBI:29035"/>
    </cofactor>
    <cofactor evidence="11">
        <name>Ca(2+)</name>
        <dbReference type="ChEBI" id="CHEBI:29108"/>
    </cofactor>
    <text evidence="11">Binds two Mg(2+) per subunit. The magnesium ions form salt bridges with both the protein and the DNA. Can also accept other divalent metal cations, such as Mn(2+) or Ca(2+).</text>
</comment>
<feature type="binding site" evidence="11">
    <location>
        <position position="516"/>
    </location>
    <ligand>
        <name>Mg(2+)</name>
        <dbReference type="ChEBI" id="CHEBI:18420"/>
        <label>2</label>
    </ligand>
</feature>
<dbReference type="RefSeq" id="WP_009557438.1">
    <property type="nucleotide sequence ID" value="NZ_CALZ01000018.1"/>
</dbReference>
<dbReference type="SUPFAM" id="SSF56719">
    <property type="entry name" value="Type II DNA topoisomerase"/>
    <property type="match status" value="1"/>
</dbReference>
<dbReference type="PRINTS" id="PR01159">
    <property type="entry name" value="DNAGYRASEB"/>
</dbReference>
<dbReference type="GO" id="GO:0003677">
    <property type="term" value="F:DNA binding"/>
    <property type="evidence" value="ECO:0007669"/>
    <property type="project" value="UniProtKB-KW"/>
</dbReference>
<dbReference type="Gene3D" id="3.40.50.670">
    <property type="match status" value="1"/>
</dbReference>
<accession>K0NR97</accession>
<sequence length="653" mass="72705">MADEDNKLTNAKKFEQEADKYNASQIQVLGGLEAVRKRPGMYIGSTSSQGLHHLVWEIIDNGIDEALAGFATKIEVTVNEDNSVTVQDDGRGIPVDIEKKTGRPAVETVYTVLHAGGKFGGGGYKVSGGLHGVGASVVNALSTKLNVTVMRDGKKYHIAFDHGQVVEELHEVGTVPLTEHGTIVHFWPDPDIFTETTVFDDKILKNRIRELAFLNKGLKLTFTDLRKDTAETDVYHFEGGIKEYVAFLNKGQEVLFNDPIYVEGKYEGIDVEVALQYTTGYKTTLMTFANNIHTYEGGMHEAGFKTALTRVVNDYAHKAKILKDGDDNLSGEDIREGMTAVISVKHPNPQFEGQTKTKLGNSDARTAVDRAFSETFATFLMENPQEARKIVEKGQLAERARVAAKRAREVTRKKSGLEIANLPGKLADNTSNDPNISELFIVEGDSAGGSAKQGRSRLTQAILPIRGKILNVEKASMDRILANQEIRTLFTALGTGFGADFDVNKARYHKLIIMTDADVDGAHIRTLLLTLFYRYMRPMIDKGYVYIARPPLYQVRQGKIIKYLDTDEELHDYLGTLQPSPKPIVQRYKGLGEMDASQLWETTMDPENRRLDRVDPEYAKDADAVFEMLMGNEVGPRRKFIEDNAKYVENLDA</sequence>
<dbReference type="NCBIfam" id="NF011501">
    <property type="entry name" value="PRK14939.1"/>
    <property type="match status" value="1"/>
</dbReference>
<dbReference type="PANTHER" id="PTHR45866">
    <property type="entry name" value="DNA GYRASE/TOPOISOMERASE SUBUNIT B"/>
    <property type="match status" value="1"/>
</dbReference>
<protein>
    <recommendedName>
        <fullName evidence="11">DNA gyrase subunit B</fullName>
        <ecNumber evidence="11">5.6.2.2</ecNumber>
    </recommendedName>
</protein>
<dbReference type="FunFam" id="3.40.50.670:FF:000002">
    <property type="entry name" value="DNA gyrase subunit B"/>
    <property type="match status" value="1"/>
</dbReference>
<dbReference type="PANTHER" id="PTHR45866:SF1">
    <property type="entry name" value="DNA GYRASE SUBUNIT B, MITOCHONDRIAL"/>
    <property type="match status" value="1"/>
</dbReference>
<dbReference type="CDD" id="cd03366">
    <property type="entry name" value="TOPRIM_TopoIIA_GyrB"/>
    <property type="match status" value="1"/>
</dbReference>
<dbReference type="CDD" id="cd00822">
    <property type="entry name" value="TopoII_Trans_DNA_gyrase"/>
    <property type="match status" value="1"/>
</dbReference>
<feature type="binding site" evidence="11">
    <location>
        <position position="516"/>
    </location>
    <ligand>
        <name>Mg(2+)</name>
        <dbReference type="ChEBI" id="CHEBI:18420"/>
        <label>1</label>
        <note>catalytic</note>
    </ligand>
</feature>
<dbReference type="Pfam" id="PF02518">
    <property type="entry name" value="HATPase_c"/>
    <property type="match status" value="1"/>
</dbReference>
<evidence type="ECO:0000256" key="9">
    <source>
        <dbReference type="ARBA" id="ARBA00023235"/>
    </source>
</evidence>
<dbReference type="AlphaFoldDB" id="K0NR97"/>
<dbReference type="PROSITE" id="PS00177">
    <property type="entry name" value="TOPOISOMERASE_II"/>
    <property type="match status" value="1"/>
</dbReference>
<dbReference type="InterPro" id="IPR014721">
    <property type="entry name" value="Ribsml_uS5_D2-typ_fold_subgr"/>
</dbReference>
<dbReference type="HAMAP" id="MF_01898">
    <property type="entry name" value="GyrB"/>
    <property type="match status" value="1"/>
</dbReference>
<comment type="subunit">
    <text evidence="10">Heterotetramer composed of ParC and ParE.</text>
</comment>
<dbReference type="InterPro" id="IPR013759">
    <property type="entry name" value="Topo_IIA_B_C"/>
</dbReference>
<evidence type="ECO:0000313" key="13">
    <source>
        <dbReference type="EMBL" id="CCK82876.1"/>
    </source>
</evidence>
<comment type="catalytic activity">
    <reaction evidence="1 11">
        <text>ATP-dependent breakage, passage and rejoining of double-stranded DNA.</text>
        <dbReference type="EC" id="5.6.2.2"/>
    </reaction>
</comment>
<dbReference type="Pfam" id="PF01751">
    <property type="entry name" value="Toprim"/>
    <property type="match status" value="1"/>
</dbReference>
<dbReference type="GO" id="GO:0005524">
    <property type="term" value="F:ATP binding"/>
    <property type="evidence" value="ECO:0007669"/>
    <property type="project" value="UniProtKB-UniRule"/>
</dbReference>
<evidence type="ECO:0000259" key="12">
    <source>
        <dbReference type="PROSITE" id="PS50880"/>
    </source>
</evidence>
<evidence type="ECO:0000313" key="14">
    <source>
        <dbReference type="Proteomes" id="UP000009325"/>
    </source>
</evidence>
<dbReference type="InterPro" id="IPR003594">
    <property type="entry name" value="HATPase_dom"/>
</dbReference>
<keyword evidence="11" id="KW-0963">Cytoplasm</keyword>
<evidence type="ECO:0000256" key="2">
    <source>
        <dbReference type="ARBA" id="ARBA00010708"/>
    </source>
</evidence>
<evidence type="ECO:0000256" key="10">
    <source>
        <dbReference type="ARBA" id="ARBA00063644"/>
    </source>
</evidence>
<dbReference type="GO" id="GO:0005737">
    <property type="term" value="C:cytoplasm"/>
    <property type="evidence" value="ECO:0007669"/>
    <property type="project" value="UniProtKB-SubCell"/>
</dbReference>
<evidence type="ECO:0000256" key="5">
    <source>
        <dbReference type="ARBA" id="ARBA00022840"/>
    </source>
</evidence>
<dbReference type="Pfam" id="PF00986">
    <property type="entry name" value="DNA_gyraseB_C"/>
    <property type="match status" value="1"/>
</dbReference>
<keyword evidence="6 11" id="KW-0460">Magnesium</keyword>
<dbReference type="PRINTS" id="PR00418">
    <property type="entry name" value="TPI2FAMILY"/>
</dbReference>
<dbReference type="InterPro" id="IPR013760">
    <property type="entry name" value="Topo_IIA-like_dom_sf"/>
</dbReference>
<reference evidence="13 14" key="1">
    <citation type="submission" date="2012-08" db="EMBL/GenBank/DDBJ databases">
        <title>Draft Genome Sequences of Lactobacillus equicursoris CIP 110162T, isolated from thoroughbred racehorse feces and Lactobacillus sp. CRBIP 24.137 isolated from urine of human.</title>
        <authorList>
            <person name="Cousin S."/>
            <person name="Loux V."/>
            <person name="Ma L."/>
            <person name="Creno S."/>
            <person name="Clermont D."/>
            <person name="Bizet C."/>
            <person name="Bouchier C."/>
        </authorList>
    </citation>
    <scope>NUCLEOTIDE SEQUENCE [LARGE SCALE GENOMIC DNA]</scope>
    <source>
        <strain evidence="13 14">66c</strain>
    </source>
</reference>
<dbReference type="NCBIfam" id="TIGR01059">
    <property type="entry name" value="gyrB"/>
    <property type="match status" value="1"/>
</dbReference>
<dbReference type="Proteomes" id="UP000009325">
    <property type="component" value="Unassembled WGS sequence"/>
</dbReference>
<feature type="site" description="Interaction with DNA" evidence="11">
    <location>
        <position position="468"/>
    </location>
</feature>
<dbReference type="SMART" id="SM00387">
    <property type="entry name" value="HATPase_c"/>
    <property type="match status" value="1"/>
</dbReference>
<dbReference type="InterPro" id="IPR006171">
    <property type="entry name" value="TOPRIM_dom"/>
</dbReference>
<dbReference type="NCBIfam" id="NF004189">
    <property type="entry name" value="PRK05644.1"/>
    <property type="match status" value="1"/>
</dbReference>
<dbReference type="Gene3D" id="3.30.565.10">
    <property type="entry name" value="Histidine kinase-like ATPase, C-terminal domain"/>
    <property type="match status" value="1"/>
</dbReference>
<dbReference type="FunFam" id="3.30.230.10:FF:000005">
    <property type="entry name" value="DNA gyrase subunit B"/>
    <property type="match status" value="1"/>
</dbReference>
<keyword evidence="9 11" id="KW-0413">Isomerase</keyword>
<dbReference type="GO" id="GO:0034335">
    <property type="term" value="F:DNA negative supercoiling activity"/>
    <property type="evidence" value="ECO:0007669"/>
    <property type="project" value="UniProtKB-ARBA"/>
</dbReference>
<feature type="binding site" evidence="11">
    <location>
        <position position="443"/>
    </location>
    <ligand>
        <name>Mg(2+)</name>
        <dbReference type="ChEBI" id="CHEBI:18420"/>
        <label>1</label>
        <note>catalytic</note>
    </ligand>
</feature>
<comment type="subunit">
    <text evidence="11">Heterotetramer, composed of two GyrA and two GyrB chains. In the heterotetramer, GyrA contains the active site tyrosine that forms a transient covalent intermediate with DNA, while GyrB binds cofactors and catalyzes ATP hydrolysis.</text>
</comment>
<keyword evidence="7 11" id="KW-0799">Topoisomerase</keyword>
<dbReference type="InterPro" id="IPR018522">
    <property type="entry name" value="TopoIIA_CS"/>
</dbReference>
<comment type="caution">
    <text evidence="13">The sequence shown here is derived from an EMBL/GenBank/DDBJ whole genome shotgun (WGS) entry which is preliminary data.</text>
</comment>
<name>K0NR97_9LACO</name>
<evidence type="ECO:0000256" key="6">
    <source>
        <dbReference type="ARBA" id="ARBA00022842"/>
    </source>
</evidence>
<evidence type="ECO:0000256" key="8">
    <source>
        <dbReference type="ARBA" id="ARBA00023125"/>
    </source>
</evidence>
<comment type="similarity">
    <text evidence="2 11">Belongs to the type II topoisomerase GyrB family.</text>
</comment>